<dbReference type="OrthoDB" id="863368at2"/>
<name>A0A1I7IKL9_9BACT</name>
<reference evidence="2" key="1">
    <citation type="submission" date="2016-10" db="EMBL/GenBank/DDBJ databases">
        <authorList>
            <person name="Varghese N."/>
        </authorList>
    </citation>
    <scope>NUCLEOTIDE SEQUENCE [LARGE SCALE GENOMIC DNA]</scope>
    <source>
        <strain evidence="2">DSM 18820</strain>
    </source>
</reference>
<proteinExistence type="predicted"/>
<protein>
    <recommendedName>
        <fullName evidence="3">S9 family peptidase</fullName>
    </recommendedName>
</protein>
<dbReference type="Proteomes" id="UP000182491">
    <property type="component" value="Unassembled WGS sequence"/>
</dbReference>
<dbReference type="AlphaFoldDB" id="A0A1I7IKL9"/>
<dbReference type="EMBL" id="FPCA01000002">
    <property type="protein sequence ID" value="SFU73487.1"/>
    <property type="molecule type" value="Genomic_DNA"/>
</dbReference>
<evidence type="ECO:0000313" key="2">
    <source>
        <dbReference type="Proteomes" id="UP000182491"/>
    </source>
</evidence>
<sequence length="484" mass="54082">MKKQFILPLLFLSLLCQPQDLLAQAKTKASVAFSYQPDKSEDHYNPRIKQKAIPVGQDAFVLLNSDGARKYTVEKYNADLKRQWAAEIPLAEGETIESFTATQEAALVVTHRKNGQNQQLLGHYINLQNGQQEQPSLLLEAPAKGRRAGVAVSEDGSRVLAFRYHTDNSFQIQTISGTLYNGRLQKQQDVTYNLNDLRGIMTADIQLGNNGEQYLNLISDQMNRLSVRQYSPDSKEAKVMSVLVGGAFDGKKVYIRDTKFELMPNGKMYGAVLTADEASNGYYSLKAVKYDFENEDMVFAEEFQFTPDYVQKVNALDKSSDNTKLQDIYLTDLLLTPEKKLVVVAEKKYTAGGDNAPFFAKELHLFAYDEFMDSSWNSVLMKQQEAPAAEGFAGISYASYLSGNTLNLLTLEDLNGKYDLYLRQINTSNGSASAPKTVGLKVAKDSKPAYLRAYTAWLADKNIVTVVRSGKKDKGLQLKHVQVK</sequence>
<organism evidence="1 2">
    <name type="scientific">Pontibacter akesuensis</name>
    <dbReference type="NCBI Taxonomy" id="388950"/>
    <lineage>
        <taxon>Bacteria</taxon>
        <taxon>Pseudomonadati</taxon>
        <taxon>Bacteroidota</taxon>
        <taxon>Cytophagia</taxon>
        <taxon>Cytophagales</taxon>
        <taxon>Hymenobacteraceae</taxon>
        <taxon>Pontibacter</taxon>
    </lineage>
</organism>
<evidence type="ECO:0008006" key="3">
    <source>
        <dbReference type="Google" id="ProtNLM"/>
    </source>
</evidence>
<keyword evidence="2" id="KW-1185">Reference proteome</keyword>
<gene>
    <name evidence="1" type="ORF">SAMN04487941_2282</name>
</gene>
<evidence type="ECO:0000313" key="1">
    <source>
        <dbReference type="EMBL" id="SFU73487.1"/>
    </source>
</evidence>
<accession>A0A1I7IKL9</accession>
<dbReference type="RefSeq" id="WP_068837361.1">
    <property type="nucleotide sequence ID" value="NZ_BMXC01000002.1"/>
</dbReference>